<organism evidence="2 3">
    <name type="scientific">Trichomonas vaginalis (strain ATCC PRA-98 / G3)</name>
    <dbReference type="NCBI Taxonomy" id="412133"/>
    <lineage>
        <taxon>Eukaryota</taxon>
        <taxon>Metamonada</taxon>
        <taxon>Parabasalia</taxon>
        <taxon>Trichomonadida</taxon>
        <taxon>Trichomonadidae</taxon>
        <taxon>Trichomonas</taxon>
    </lineage>
</organism>
<dbReference type="STRING" id="5722.A2EGL9"/>
<dbReference type="KEGG" id="tva:4766112"/>
<dbReference type="SUPFAM" id="SSF55811">
    <property type="entry name" value="Nudix"/>
    <property type="match status" value="1"/>
</dbReference>
<dbReference type="InParanoid" id="A2EGL9"/>
<proteinExistence type="predicted"/>
<reference evidence="2" key="1">
    <citation type="submission" date="2006-10" db="EMBL/GenBank/DDBJ databases">
        <authorList>
            <person name="Amadeo P."/>
            <person name="Zhao Q."/>
            <person name="Wortman J."/>
            <person name="Fraser-Liggett C."/>
            <person name="Carlton J."/>
        </authorList>
    </citation>
    <scope>NUCLEOTIDE SEQUENCE</scope>
    <source>
        <strain evidence="2">G3</strain>
    </source>
</reference>
<accession>A2EGL9</accession>
<dbReference type="Gene3D" id="3.90.79.10">
    <property type="entry name" value="Nucleoside Triphosphate Pyrophosphohydrolase"/>
    <property type="match status" value="1"/>
</dbReference>
<keyword evidence="2" id="KW-0378">Hydrolase</keyword>
<sequence length="192" mass="22239">MTSKEANAAVRKIIESFKPLCEQEEQDKVTTLKYLDLFDNVLIRDNTFAHFSSSSFIFNKDRTKTLFIYHNIYDSWTWTGGHNDGDPDFLHVAIKEAKEETGVDVKVISKDPIALDILPVWGHVKRGQWVSSHQHINLTYIFEADDSQELFVKPDENSGVKWVPVEDVCKVSNERDMYPVYNKIIERAQKML</sequence>
<feature type="domain" description="Nudix hydrolase" evidence="1">
    <location>
        <begin position="48"/>
        <end position="192"/>
    </location>
</feature>
<dbReference type="GO" id="GO:0016787">
    <property type="term" value="F:hydrolase activity"/>
    <property type="evidence" value="ECO:0007669"/>
    <property type="project" value="UniProtKB-KW"/>
</dbReference>
<dbReference type="EMBL" id="DS113383">
    <property type="protein sequence ID" value="EAY08214.1"/>
    <property type="molecule type" value="Genomic_DNA"/>
</dbReference>
<dbReference type="InterPro" id="IPR015797">
    <property type="entry name" value="NUDIX_hydrolase-like_dom_sf"/>
</dbReference>
<dbReference type="Proteomes" id="UP000001542">
    <property type="component" value="Unassembled WGS sequence"/>
</dbReference>
<reference evidence="2" key="2">
    <citation type="journal article" date="2007" name="Science">
        <title>Draft genome sequence of the sexually transmitted pathogen Trichomonas vaginalis.</title>
        <authorList>
            <person name="Carlton J.M."/>
            <person name="Hirt R.P."/>
            <person name="Silva J.C."/>
            <person name="Delcher A.L."/>
            <person name="Schatz M."/>
            <person name="Zhao Q."/>
            <person name="Wortman J.R."/>
            <person name="Bidwell S.L."/>
            <person name="Alsmark U.C.M."/>
            <person name="Besteiro S."/>
            <person name="Sicheritz-Ponten T."/>
            <person name="Noel C.J."/>
            <person name="Dacks J.B."/>
            <person name="Foster P.G."/>
            <person name="Simillion C."/>
            <person name="Van de Peer Y."/>
            <person name="Miranda-Saavedra D."/>
            <person name="Barton G.J."/>
            <person name="Westrop G.D."/>
            <person name="Mueller S."/>
            <person name="Dessi D."/>
            <person name="Fiori P.L."/>
            <person name="Ren Q."/>
            <person name="Paulsen I."/>
            <person name="Zhang H."/>
            <person name="Bastida-Corcuera F.D."/>
            <person name="Simoes-Barbosa A."/>
            <person name="Brown M.T."/>
            <person name="Hayes R.D."/>
            <person name="Mukherjee M."/>
            <person name="Okumura C.Y."/>
            <person name="Schneider R."/>
            <person name="Smith A.J."/>
            <person name="Vanacova S."/>
            <person name="Villalvazo M."/>
            <person name="Haas B.J."/>
            <person name="Pertea M."/>
            <person name="Feldblyum T.V."/>
            <person name="Utterback T.R."/>
            <person name="Shu C.L."/>
            <person name="Osoegawa K."/>
            <person name="de Jong P.J."/>
            <person name="Hrdy I."/>
            <person name="Horvathova L."/>
            <person name="Zubacova Z."/>
            <person name="Dolezal P."/>
            <person name="Malik S.B."/>
            <person name="Logsdon J.M. Jr."/>
            <person name="Henze K."/>
            <person name="Gupta A."/>
            <person name="Wang C.C."/>
            <person name="Dunne R.L."/>
            <person name="Upcroft J.A."/>
            <person name="Upcroft P."/>
            <person name="White O."/>
            <person name="Salzberg S.L."/>
            <person name="Tang P."/>
            <person name="Chiu C.-H."/>
            <person name="Lee Y.-S."/>
            <person name="Embley T.M."/>
            <person name="Coombs G.H."/>
            <person name="Mottram J.C."/>
            <person name="Tachezy J."/>
            <person name="Fraser-Liggett C.M."/>
            <person name="Johnson P.J."/>
        </authorList>
    </citation>
    <scope>NUCLEOTIDE SEQUENCE [LARGE SCALE GENOMIC DNA]</scope>
    <source>
        <strain evidence="2">G3</strain>
    </source>
</reference>
<dbReference type="VEuPathDB" id="TrichDB:TVAGG3_0539730"/>
<dbReference type="PROSITE" id="PS51462">
    <property type="entry name" value="NUDIX"/>
    <property type="match status" value="1"/>
</dbReference>
<evidence type="ECO:0000313" key="2">
    <source>
        <dbReference type="EMBL" id="EAY08214.1"/>
    </source>
</evidence>
<dbReference type="InterPro" id="IPR000086">
    <property type="entry name" value="NUDIX_hydrolase_dom"/>
</dbReference>
<dbReference type="VEuPathDB" id="TrichDB:TVAG_308200"/>
<dbReference type="eggNOG" id="ENOG502SX9C">
    <property type="taxonomic scope" value="Eukaryota"/>
</dbReference>
<dbReference type="AlphaFoldDB" id="A2EGL9"/>
<dbReference type="SMR" id="A2EGL9"/>
<dbReference type="PANTHER" id="PTHR43736:SF1">
    <property type="entry name" value="DIHYDRONEOPTERIN TRIPHOSPHATE DIPHOSPHATASE"/>
    <property type="match status" value="1"/>
</dbReference>
<dbReference type="Pfam" id="PF00293">
    <property type="entry name" value="NUDIX"/>
    <property type="match status" value="1"/>
</dbReference>
<keyword evidence="3" id="KW-1185">Reference proteome</keyword>
<evidence type="ECO:0000259" key="1">
    <source>
        <dbReference type="PROSITE" id="PS51462"/>
    </source>
</evidence>
<dbReference type="RefSeq" id="XP_001320437.1">
    <property type="nucleotide sequence ID" value="XM_001320402.1"/>
</dbReference>
<evidence type="ECO:0000313" key="3">
    <source>
        <dbReference type="Proteomes" id="UP000001542"/>
    </source>
</evidence>
<gene>
    <name evidence="2" type="ORF">TVAG_308200</name>
</gene>
<dbReference type="CDD" id="cd03674">
    <property type="entry name" value="NUDIX_Hydrolase"/>
    <property type="match status" value="1"/>
</dbReference>
<dbReference type="PANTHER" id="PTHR43736">
    <property type="entry name" value="ADP-RIBOSE PYROPHOSPHATASE"/>
    <property type="match status" value="1"/>
</dbReference>
<protein>
    <submittedName>
        <fullName evidence="2">Hydrolase, NUDIX family protein</fullName>
    </submittedName>
</protein>
<dbReference type="OrthoDB" id="276276at2759"/>
<name>A2EGL9_TRIV3</name>